<name>A0A438NA06_EXOME</name>
<organism evidence="3 4">
    <name type="scientific">Exophiala mesophila</name>
    <name type="common">Black yeast-like fungus</name>
    <dbReference type="NCBI Taxonomy" id="212818"/>
    <lineage>
        <taxon>Eukaryota</taxon>
        <taxon>Fungi</taxon>
        <taxon>Dikarya</taxon>
        <taxon>Ascomycota</taxon>
        <taxon>Pezizomycotina</taxon>
        <taxon>Eurotiomycetes</taxon>
        <taxon>Chaetothyriomycetidae</taxon>
        <taxon>Chaetothyriales</taxon>
        <taxon>Herpotrichiellaceae</taxon>
        <taxon>Exophiala</taxon>
    </lineage>
</organism>
<feature type="compositionally biased region" description="Polar residues" evidence="1">
    <location>
        <begin position="476"/>
        <end position="485"/>
    </location>
</feature>
<feature type="domain" description="Clr5" evidence="2">
    <location>
        <begin position="16"/>
        <end position="68"/>
    </location>
</feature>
<evidence type="ECO:0000313" key="3">
    <source>
        <dbReference type="EMBL" id="RVX72589.1"/>
    </source>
</evidence>
<feature type="region of interest" description="Disordered" evidence="1">
    <location>
        <begin position="461"/>
        <end position="485"/>
    </location>
</feature>
<evidence type="ECO:0000313" key="4">
    <source>
        <dbReference type="Proteomes" id="UP000288859"/>
    </source>
</evidence>
<proteinExistence type="predicted"/>
<dbReference type="VEuPathDB" id="FungiDB:PV10_03490"/>
<comment type="caution">
    <text evidence="3">The sequence shown here is derived from an EMBL/GenBank/DDBJ whole genome shotgun (WGS) entry which is preliminary data.</text>
</comment>
<feature type="compositionally biased region" description="Polar residues" evidence="1">
    <location>
        <begin position="142"/>
        <end position="177"/>
    </location>
</feature>
<protein>
    <recommendedName>
        <fullName evidence="2">Clr5 domain-containing protein</fullName>
    </recommendedName>
</protein>
<gene>
    <name evidence="3" type="ORF">B0A52_03985</name>
</gene>
<dbReference type="PANTHER" id="PTHR38788:SF3">
    <property type="entry name" value="CLR5 DOMAIN-CONTAINING PROTEIN"/>
    <property type="match status" value="1"/>
</dbReference>
<dbReference type="AlphaFoldDB" id="A0A438NA06"/>
<accession>A0A438NA06</accession>
<dbReference type="EMBL" id="NAJM01000011">
    <property type="protein sequence ID" value="RVX72589.1"/>
    <property type="molecule type" value="Genomic_DNA"/>
</dbReference>
<evidence type="ECO:0000256" key="1">
    <source>
        <dbReference type="SAM" id="MobiDB-lite"/>
    </source>
</evidence>
<evidence type="ECO:0000259" key="2">
    <source>
        <dbReference type="Pfam" id="PF14420"/>
    </source>
</evidence>
<dbReference type="InterPro" id="IPR025676">
    <property type="entry name" value="Clr5_dom"/>
</dbReference>
<reference evidence="3 4" key="1">
    <citation type="submission" date="2017-03" db="EMBL/GenBank/DDBJ databases">
        <title>Genomes of endolithic fungi from Antarctica.</title>
        <authorList>
            <person name="Coleine C."/>
            <person name="Masonjones S."/>
            <person name="Stajich J.E."/>
        </authorList>
    </citation>
    <scope>NUCLEOTIDE SEQUENCE [LARGE SCALE GENOMIC DNA]</scope>
    <source>
        <strain evidence="3 4">CCFEE 6314</strain>
    </source>
</reference>
<dbReference type="Proteomes" id="UP000288859">
    <property type="component" value="Unassembled WGS sequence"/>
</dbReference>
<dbReference type="Pfam" id="PF14420">
    <property type="entry name" value="Clr5"/>
    <property type="match status" value="1"/>
</dbReference>
<dbReference type="PANTHER" id="PTHR38788">
    <property type="entry name" value="CLR5 DOMAIN-CONTAINING PROTEIN"/>
    <property type="match status" value="1"/>
</dbReference>
<dbReference type="OrthoDB" id="5986190at2759"/>
<feature type="region of interest" description="Disordered" evidence="1">
    <location>
        <begin position="80"/>
        <end position="177"/>
    </location>
</feature>
<sequence>MSSDDDSQGPDRHHDEHEWEAQKENFYNCYIVQNMPRKKAVEFMRDHYGFDATPRQWERKIKHWRFFKYSSREERLQQINDAGQTVDQVSKPGRRPRAQSGNSLQVDRNLRRFARRELSRSRSRPRSASYAHPIQSRADNALIQNGTDSASTNPQPHPNSSMLQPVNHASYNPSTNTNHFSQLNYLHPQTPLHFDDSDVEDTLLPTDEHKWTQSQPAPVQHQYETSSHDAILPFSDNSMPHQINNHPMGNPHLPYMIRQTDPSAEFAVHNPPVINSVIFPPYDVSASDMTLNRGLNDPSLLHFNPDTHDTQVSNSLDSLAFDQGFAFQLNVVDTDTITDVPVDDINYQPIPNVQHDYVPHFFETVFPDPTGPLEGDINTIVRDYTQSVRQLTLSHSADNVDAKLANEAQLLTLRLKIALESYTKTQQRALQDVRSICASLREKNSILKGEMETLKMSFASQSSPDMGIHQQHHRASTPNLTELYH</sequence>